<dbReference type="Gene3D" id="1.10.1200.80">
    <property type="entry name" value="Putative flavin oxidoreducatase, domain 2"/>
    <property type="match status" value="1"/>
</dbReference>
<keyword evidence="3" id="KW-0820">tRNA-binding</keyword>
<dbReference type="InterPro" id="IPR013785">
    <property type="entry name" value="Aldolase_TIM"/>
</dbReference>
<dbReference type="EMBL" id="DXIE01000032">
    <property type="protein sequence ID" value="HIV62240.1"/>
    <property type="molecule type" value="Genomic_DNA"/>
</dbReference>
<dbReference type="CDD" id="cd02801">
    <property type="entry name" value="DUS_like_FMN"/>
    <property type="match status" value="1"/>
</dbReference>
<comment type="catalytic activity">
    <reaction evidence="10">
        <text>a 5,6-dihydrouridine in tRNA + NADP(+) = a uridine in tRNA + NADPH + H(+)</text>
        <dbReference type="Rhea" id="RHEA:23624"/>
        <dbReference type="Rhea" id="RHEA-COMP:13339"/>
        <dbReference type="Rhea" id="RHEA-COMP:13887"/>
        <dbReference type="ChEBI" id="CHEBI:15378"/>
        <dbReference type="ChEBI" id="CHEBI:57783"/>
        <dbReference type="ChEBI" id="CHEBI:58349"/>
        <dbReference type="ChEBI" id="CHEBI:65315"/>
        <dbReference type="ChEBI" id="CHEBI:74443"/>
    </reaction>
</comment>
<dbReference type="SUPFAM" id="SSF51395">
    <property type="entry name" value="FMN-linked oxidoreductases"/>
    <property type="match status" value="1"/>
</dbReference>
<evidence type="ECO:0000256" key="13">
    <source>
        <dbReference type="PIRSR" id="PIRSR006621-1"/>
    </source>
</evidence>
<reference evidence="16" key="2">
    <citation type="submission" date="2021-04" db="EMBL/GenBank/DDBJ databases">
        <authorList>
            <person name="Gilroy R."/>
        </authorList>
    </citation>
    <scope>NUCLEOTIDE SEQUENCE</scope>
    <source>
        <strain evidence="16">CHK193-4272</strain>
    </source>
</reference>
<evidence type="ECO:0000256" key="8">
    <source>
        <dbReference type="ARBA" id="ARBA00022884"/>
    </source>
</evidence>
<feature type="domain" description="DUS-like FMN-binding" evidence="15">
    <location>
        <begin position="13"/>
        <end position="317"/>
    </location>
</feature>
<keyword evidence="8" id="KW-0694">RNA-binding</keyword>
<proteinExistence type="inferred from homology"/>
<dbReference type="InterPro" id="IPR001269">
    <property type="entry name" value="DUS_fam"/>
</dbReference>
<dbReference type="GO" id="GO:0017150">
    <property type="term" value="F:tRNA dihydrouridine synthase activity"/>
    <property type="evidence" value="ECO:0007669"/>
    <property type="project" value="InterPro"/>
</dbReference>
<evidence type="ECO:0000256" key="14">
    <source>
        <dbReference type="PIRSR" id="PIRSR006621-2"/>
    </source>
</evidence>
<evidence type="ECO:0000256" key="5">
    <source>
        <dbReference type="ARBA" id="ARBA00022643"/>
    </source>
</evidence>
<sequence>MNIGQVEIKGRLILAPMAGVTDKAFRQICREHGTALTVTEMVSAKALHFKDKKTPRLLGLSQNEHPASAQIFGSEPESMAEGAIIAKEISGCEIIDINMGCPAPKIVNNGDGSALMKDIKLAEQIITAVKKAVDCPVTVKFRKGWDEKSINCIEFAKMCEYAGADMIAVHGRTRAQQYSGNADWDIIAKVKQSVKIPVAANGDVFTPQDAVNIINHTNADFVMIGRGALGDPWLFERSNKLIETGILQDEPTLSERLDTAVRQIELACEDKGEHIAMLEARKHVNWYLKGSSGLKEFKKRVCAFNKIDELYKLCEDIKAQI</sequence>
<gene>
    <name evidence="16" type="primary">dusB</name>
    <name evidence="16" type="ORF">H9746_05320</name>
</gene>
<dbReference type="AlphaFoldDB" id="A0A9D1PIG3"/>
<organism evidence="16 17">
    <name type="scientific">Candidatus Butyricicoccus avistercoris</name>
    <dbReference type="NCBI Taxonomy" id="2838518"/>
    <lineage>
        <taxon>Bacteria</taxon>
        <taxon>Bacillati</taxon>
        <taxon>Bacillota</taxon>
        <taxon>Clostridia</taxon>
        <taxon>Eubacteriales</taxon>
        <taxon>Butyricicoccaceae</taxon>
        <taxon>Butyricicoccus</taxon>
    </lineage>
</organism>
<keyword evidence="5 12" id="KW-0288">FMN</keyword>
<evidence type="ECO:0000256" key="11">
    <source>
        <dbReference type="ARBA" id="ARBA00048802"/>
    </source>
</evidence>
<evidence type="ECO:0000256" key="1">
    <source>
        <dbReference type="ARBA" id="ARBA00001917"/>
    </source>
</evidence>
<keyword evidence="4 12" id="KW-0285">Flavoprotein</keyword>
<feature type="binding site" evidence="14">
    <location>
        <begin position="16"/>
        <end position="18"/>
    </location>
    <ligand>
        <name>FMN</name>
        <dbReference type="ChEBI" id="CHEBI:58210"/>
    </ligand>
</feature>
<protein>
    <recommendedName>
        <fullName evidence="12">tRNA-dihydrouridine synthase</fullName>
        <ecNumber evidence="12">1.3.1.-</ecNumber>
    </recommendedName>
</protein>
<evidence type="ECO:0000256" key="4">
    <source>
        <dbReference type="ARBA" id="ARBA00022630"/>
    </source>
</evidence>
<dbReference type="GO" id="GO:0000049">
    <property type="term" value="F:tRNA binding"/>
    <property type="evidence" value="ECO:0007669"/>
    <property type="project" value="UniProtKB-KW"/>
</dbReference>
<dbReference type="InterPro" id="IPR024036">
    <property type="entry name" value="tRNA-dHydroUridine_Synthase_C"/>
</dbReference>
<comment type="function">
    <text evidence="2 12">Catalyzes the synthesis of 5,6-dihydrouridine (D), a modified base found in the D-loop of most tRNAs, via the reduction of the C5-C6 double bond in target uridines.</text>
</comment>
<dbReference type="PROSITE" id="PS01136">
    <property type="entry name" value="UPF0034"/>
    <property type="match status" value="1"/>
</dbReference>
<dbReference type="Gene3D" id="3.20.20.70">
    <property type="entry name" value="Aldolase class I"/>
    <property type="match status" value="1"/>
</dbReference>
<dbReference type="Pfam" id="PF01207">
    <property type="entry name" value="Dus"/>
    <property type="match status" value="1"/>
</dbReference>
<accession>A0A9D1PIG3</accession>
<dbReference type="InterPro" id="IPR035587">
    <property type="entry name" value="DUS-like_FMN-bd"/>
</dbReference>
<comment type="cofactor">
    <cofactor evidence="1 12 14">
        <name>FMN</name>
        <dbReference type="ChEBI" id="CHEBI:58210"/>
    </cofactor>
</comment>
<evidence type="ECO:0000256" key="3">
    <source>
        <dbReference type="ARBA" id="ARBA00022555"/>
    </source>
</evidence>
<keyword evidence="14" id="KW-0547">Nucleotide-binding</keyword>
<feature type="binding site" evidence="14">
    <location>
        <position position="170"/>
    </location>
    <ligand>
        <name>FMN</name>
        <dbReference type="ChEBI" id="CHEBI:58210"/>
    </ligand>
</feature>
<comment type="caution">
    <text evidence="16">The sequence shown here is derived from an EMBL/GenBank/DDBJ whole genome shotgun (WGS) entry which is preliminary data.</text>
</comment>
<feature type="binding site" evidence="14">
    <location>
        <begin position="225"/>
        <end position="226"/>
    </location>
    <ligand>
        <name>FMN</name>
        <dbReference type="ChEBI" id="CHEBI:58210"/>
    </ligand>
</feature>
<keyword evidence="7" id="KW-0521">NADP</keyword>
<dbReference type="InterPro" id="IPR018517">
    <property type="entry name" value="tRNA_hU_synthase_CS"/>
</dbReference>
<dbReference type="PANTHER" id="PTHR45846">
    <property type="entry name" value="TRNA-DIHYDROURIDINE(47) SYNTHASE [NAD(P)(+)]-LIKE"/>
    <property type="match status" value="1"/>
</dbReference>
<keyword evidence="6 12" id="KW-0819">tRNA processing</keyword>
<reference evidence="16" key="1">
    <citation type="journal article" date="2021" name="PeerJ">
        <title>Extensive microbial diversity within the chicken gut microbiome revealed by metagenomics and culture.</title>
        <authorList>
            <person name="Gilroy R."/>
            <person name="Ravi A."/>
            <person name="Getino M."/>
            <person name="Pursley I."/>
            <person name="Horton D.L."/>
            <person name="Alikhan N.F."/>
            <person name="Baker D."/>
            <person name="Gharbi K."/>
            <person name="Hall N."/>
            <person name="Watson M."/>
            <person name="Adriaenssens E.M."/>
            <person name="Foster-Nyarko E."/>
            <person name="Jarju S."/>
            <person name="Secka A."/>
            <person name="Antonio M."/>
            <person name="Oren A."/>
            <person name="Chaudhuri R.R."/>
            <person name="La Ragione R."/>
            <person name="Hildebrand F."/>
            <person name="Pallen M.J."/>
        </authorList>
    </citation>
    <scope>NUCLEOTIDE SEQUENCE</scope>
    <source>
        <strain evidence="16">CHK193-4272</strain>
    </source>
</reference>
<feature type="binding site" evidence="14">
    <location>
        <position position="70"/>
    </location>
    <ligand>
        <name>FMN</name>
        <dbReference type="ChEBI" id="CHEBI:58210"/>
    </ligand>
</feature>
<dbReference type="NCBIfam" id="TIGR00737">
    <property type="entry name" value="nifR3_yhdG"/>
    <property type="match status" value="1"/>
</dbReference>
<dbReference type="PANTHER" id="PTHR45846:SF1">
    <property type="entry name" value="TRNA-DIHYDROURIDINE(47) SYNTHASE [NAD(P)(+)]-LIKE"/>
    <property type="match status" value="1"/>
</dbReference>
<evidence type="ECO:0000313" key="16">
    <source>
        <dbReference type="EMBL" id="HIV62240.1"/>
    </source>
</evidence>
<dbReference type="GO" id="GO:0050660">
    <property type="term" value="F:flavin adenine dinucleotide binding"/>
    <property type="evidence" value="ECO:0007669"/>
    <property type="project" value="InterPro"/>
</dbReference>
<dbReference type="InterPro" id="IPR004652">
    <property type="entry name" value="DusB-like"/>
</dbReference>
<dbReference type="Proteomes" id="UP000886808">
    <property type="component" value="Unassembled WGS sequence"/>
</dbReference>
<comment type="similarity">
    <text evidence="12">Belongs to the dus family.</text>
</comment>
<dbReference type="PIRSF" id="PIRSF006621">
    <property type="entry name" value="Dus"/>
    <property type="match status" value="1"/>
</dbReference>
<evidence type="ECO:0000259" key="15">
    <source>
        <dbReference type="Pfam" id="PF01207"/>
    </source>
</evidence>
<name>A0A9D1PIG3_9FIRM</name>
<keyword evidence="9 12" id="KW-0560">Oxidoreductase</keyword>
<feature type="active site" description="Proton donor" evidence="13">
    <location>
        <position position="101"/>
    </location>
</feature>
<feature type="binding site" evidence="14">
    <location>
        <position position="140"/>
    </location>
    <ligand>
        <name>FMN</name>
        <dbReference type="ChEBI" id="CHEBI:58210"/>
    </ligand>
</feature>
<evidence type="ECO:0000256" key="9">
    <source>
        <dbReference type="ARBA" id="ARBA00023002"/>
    </source>
</evidence>
<evidence type="ECO:0000313" key="17">
    <source>
        <dbReference type="Proteomes" id="UP000886808"/>
    </source>
</evidence>
<evidence type="ECO:0000256" key="10">
    <source>
        <dbReference type="ARBA" id="ARBA00048205"/>
    </source>
</evidence>
<evidence type="ECO:0000256" key="12">
    <source>
        <dbReference type="PIRNR" id="PIRNR006621"/>
    </source>
</evidence>
<evidence type="ECO:0000256" key="6">
    <source>
        <dbReference type="ARBA" id="ARBA00022694"/>
    </source>
</evidence>
<comment type="catalytic activity">
    <reaction evidence="11">
        <text>a 5,6-dihydrouridine in tRNA + NAD(+) = a uridine in tRNA + NADH + H(+)</text>
        <dbReference type="Rhea" id="RHEA:54452"/>
        <dbReference type="Rhea" id="RHEA-COMP:13339"/>
        <dbReference type="Rhea" id="RHEA-COMP:13887"/>
        <dbReference type="ChEBI" id="CHEBI:15378"/>
        <dbReference type="ChEBI" id="CHEBI:57540"/>
        <dbReference type="ChEBI" id="CHEBI:57945"/>
        <dbReference type="ChEBI" id="CHEBI:65315"/>
        <dbReference type="ChEBI" id="CHEBI:74443"/>
    </reaction>
</comment>
<evidence type="ECO:0000256" key="7">
    <source>
        <dbReference type="ARBA" id="ARBA00022857"/>
    </source>
</evidence>
<evidence type="ECO:0000256" key="2">
    <source>
        <dbReference type="ARBA" id="ARBA00002790"/>
    </source>
</evidence>
<dbReference type="EC" id="1.3.1.-" evidence="12"/>